<protein>
    <submittedName>
        <fullName evidence="2">Uncharacterized protein</fullName>
    </submittedName>
</protein>
<dbReference type="RefSeq" id="WP_002587165.1">
    <property type="nucleotide sequence ID" value="NZ_CABKQO010000003.1"/>
</dbReference>
<reference evidence="3 4" key="1">
    <citation type="submission" date="2019-11" db="EMBL/GenBank/DDBJ databases">
        <title>FDA dAtabase for Regulatory Grade micrObial Sequences (FDA-ARGOS): Supporting development and validation of Infectious Disease Dx tests.</title>
        <authorList>
            <person name="Turner S."/>
            <person name="Byrd R."/>
            <person name="Tallon L."/>
            <person name="Sadzewicz L."/>
            <person name="Vavikolanu K."/>
            <person name="Mehta A."/>
            <person name="Aluvathingal J."/>
            <person name="Nadendla S."/>
            <person name="Myers T."/>
            <person name="Yan Y."/>
            <person name="Sichtig H."/>
        </authorList>
    </citation>
    <scope>NUCLEOTIDE SEQUENCE [LARGE SCALE GENOMIC DNA]</scope>
    <source>
        <strain evidence="3 4">FDAARGOS_739</strain>
    </source>
</reference>
<accession>A0AAQ1L0I3</accession>
<dbReference type="Proteomes" id="UP000719916">
    <property type="component" value="Unassembled WGS sequence"/>
</dbReference>
<evidence type="ECO:0000313" key="3">
    <source>
        <dbReference type="EMBL" id="QIX91550.1"/>
    </source>
</evidence>
<dbReference type="AlphaFoldDB" id="A0AAQ1L0I3"/>
<organism evidence="2 5">
    <name type="scientific">Enterocloster clostridioformis</name>
    <dbReference type="NCBI Taxonomy" id="1531"/>
    <lineage>
        <taxon>Bacteria</taxon>
        <taxon>Bacillati</taxon>
        <taxon>Bacillota</taxon>
        <taxon>Clostridia</taxon>
        <taxon>Lachnospirales</taxon>
        <taxon>Lachnospiraceae</taxon>
        <taxon>Enterocloster</taxon>
    </lineage>
</organism>
<reference evidence="2 5" key="2">
    <citation type="journal article" date="2020" name="Cell Host Microbe">
        <title>Functional and Genomic Variation between Human-Derived Isolates of Lachnospiraceae Reveals Inter- and Intra-Species Diversity.</title>
        <authorList>
            <person name="Sorbara M.T."/>
            <person name="Littmann E.R."/>
            <person name="Fontana E."/>
            <person name="Moody T.U."/>
            <person name="Kohout C.E."/>
            <person name="Gjonbalaj M."/>
            <person name="Eaton V."/>
            <person name="Seok R."/>
            <person name="Leiner I.M."/>
            <person name="Pamer E.G."/>
        </authorList>
    </citation>
    <scope>NUCLEOTIDE SEQUENCE [LARGE SCALE GENOMIC DNA]</scope>
    <source>
        <strain evidence="2 5">MSK.2.26</strain>
    </source>
</reference>
<gene>
    <name evidence="3" type="ORF">FOC47_13980</name>
    <name evidence="2" type="ORF">G5B26_16725</name>
</gene>
<dbReference type="Proteomes" id="UP000501069">
    <property type="component" value="Chromosome"/>
</dbReference>
<proteinExistence type="predicted"/>
<evidence type="ECO:0000313" key="5">
    <source>
        <dbReference type="Proteomes" id="UP000719916"/>
    </source>
</evidence>
<reference evidence="2" key="3">
    <citation type="submission" date="2020-02" db="EMBL/GenBank/DDBJ databases">
        <authorList>
            <person name="Littmann E."/>
            <person name="Sorbara M."/>
        </authorList>
    </citation>
    <scope>NUCLEOTIDE SEQUENCE</scope>
    <source>
        <strain evidence="2">MSK.2.26</strain>
    </source>
</reference>
<feature type="region of interest" description="Disordered" evidence="1">
    <location>
        <begin position="66"/>
        <end position="86"/>
    </location>
</feature>
<dbReference type="GeneID" id="57962274"/>
<evidence type="ECO:0000313" key="2">
    <source>
        <dbReference type="EMBL" id="NSJ45196.1"/>
    </source>
</evidence>
<evidence type="ECO:0000313" key="4">
    <source>
        <dbReference type="Proteomes" id="UP000501069"/>
    </source>
</evidence>
<feature type="compositionally biased region" description="Polar residues" evidence="1">
    <location>
        <begin position="66"/>
        <end position="85"/>
    </location>
</feature>
<dbReference type="EMBL" id="CP050964">
    <property type="protein sequence ID" value="QIX91550.1"/>
    <property type="molecule type" value="Genomic_DNA"/>
</dbReference>
<sequence>MNIQSLNKSNLLNHGKRSILMILIAILCIPTLVACTPTQSASPENEMTTPIDNTDISIIELDETGSSADTDVASNETEESNSLSKDAQELENMATHFLLAYFNGDIDTLKDYLISPYEWDIDAYSDPENAPDLSSVVFKGISDITEKNIDDVCVVYAQYKDNSSSDRFQNLTMEFIKKDDGWKIQFYGLE</sequence>
<dbReference type="EMBL" id="JAAISW010000031">
    <property type="protein sequence ID" value="NSJ45196.1"/>
    <property type="molecule type" value="Genomic_DNA"/>
</dbReference>
<evidence type="ECO:0000256" key="1">
    <source>
        <dbReference type="SAM" id="MobiDB-lite"/>
    </source>
</evidence>
<name>A0AAQ1L0I3_9FIRM</name>